<keyword evidence="2" id="KW-1185">Reference proteome</keyword>
<comment type="caution">
    <text evidence="1">The sequence shown here is derived from an EMBL/GenBank/DDBJ whole genome shotgun (WGS) entry which is preliminary data.</text>
</comment>
<gene>
    <name evidence="1" type="ORF">ABT404_27405</name>
</gene>
<proteinExistence type="predicted"/>
<organism evidence="1 2">
    <name type="scientific">Streptomyces hyaluromycini</name>
    <dbReference type="NCBI Taxonomy" id="1377993"/>
    <lineage>
        <taxon>Bacteria</taxon>
        <taxon>Bacillati</taxon>
        <taxon>Actinomycetota</taxon>
        <taxon>Actinomycetes</taxon>
        <taxon>Kitasatosporales</taxon>
        <taxon>Streptomycetaceae</taxon>
        <taxon>Streptomyces</taxon>
    </lineage>
</organism>
<accession>A0ABV1X2C0</accession>
<evidence type="ECO:0000313" key="2">
    <source>
        <dbReference type="Proteomes" id="UP001474181"/>
    </source>
</evidence>
<name>A0ABV1X2C0_9ACTN</name>
<protein>
    <submittedName>
        <fullName evidence="1">SDR family oxidoreductase</fullName>
    </submittedName>
</protein>
<evidence type="ECO:0000313" key="1">
    <source>
        <dbReference type="EMBL" id="MER7183154.1"/>
    </source>
</evidence>
<dbReference type="InterPro" id="IPR036291">
    <property type="entry name" value="NAD(P)-bd_dom_sf"/>
</dbReference>
<dbReference type="Pfam" id="PF13561">
    <property type="entry name" value="adh_short_C2"/>
    <property type="match status" value="1"/>
</dbReference>
<dbReference type="Gene3D" id="3.40.50.720">
    <property type="entry name" value="NAD(P)-binding Rossmann-like Domain"/>
    <property type="match status" value="1"/>
</dbReference>
<dbReference type="Proteomes" id="UP001474181">
    <property type="component" value="Unassembled WGS sequence"/>
</dbReference>
<dbReference type="SUPFAM" id="SSF51735">
    <property type="entry name" value="NAD(P)-binding Rossmann-fold domains"/>
    <property type="match status" value="1"/>
</dbReference>
<reference evidence="1 2" key="1">
    <citation type="submission" date="2024-06" db="EMBL/GenBank/DDBJ databases">
        <title>The Natural Products Discovery Center: Release of the First 8490 Sequenced Strains for Exploring Actinobacteria Biosynthetic Diversity.</title>
        <authorList>
            <person name="Kalkreuter E."/>
            <person name="Kautsar S.A."/>
            <person name="Yang D."/>
            <person name="Bader C.D."/>
            <person name="Teijaro C.N."/>
            <person name="Fluegel L."/>
            <person name="Davis C.M."/>
            <person name="Simpson J.R."/>
            <person name="Lauterbach L."/>
            <person name="Steele A.D."/>
            <person name="Gui C."/>
            <person name="Meng S."/>
            <person name="Li G."/>
            <person name="Viehrig K."/>
            <person name="Ye F."/>
            <person name="Su P."/>
            <person name="Kiefer A.F."/>
            <person name="Nichols A."/>
            <person name="Cepeda A.J."/>
            <person name="Yan W."/>
            <person name="Fan B."/>
            <person name="Jiang Y."/>
            <person name="Adhikari A."/>
            <person name="Zheng C.-J."/>
            <person name="Schuster L."/>
            <person name="Cowan T.M."/>
            <person name="Smanski M.J."/>
            <person name="Chevrette M.G."/>
            <person name="De Carvalho L.P.S."/>
            <person name="Shen B."/>
        </authorList>
    </citation>
    <scope>NUCLEOTIDE SEQUENCE [LARGE SCALE GENOMIC DNA]</scope>
    <source>
        <strain evidence="1 2">NPDC000234</strain>
    </source>
</reference>
<dbReference type="RefSeq" id="WP_350784225.1">
    <property type="nucleotide sequence ID" value="NZ_JBEPEK010000225.1"/>
</dbReference>
<sequence>MTVQSVEPTSAVTAMTRVLNAPDPLQRDISLHVQRRSGRVGTGEEIATAVAFLLSDDASYVNGSHLAVDGGFLA</sequence>
<dbReference type="InterPro" id="IPR002347">
    <property type="entry name" value="SDR_fam"/>
</dbReference>
<dbReference type="EMBL" id="JBEPEK010000225">
    <property type="protein sequence ID" value="MER7183154.1"/>
    <property type="molecule type" value="Genomic_DNA"/>
</dbReference>